<dbReference type="RefSeq" id="WP_095342119.1">
    <property type="nucleotide sequence ID" value="NZ_WCFG01000017.1"/>
</dbReference>
<organism evidence="1 2">
    <name type="scientific">Lactobacillus helveticus</name>
    <name type="common">Lactobacillus suntoryeus</name>
    <dbReference type="NCBI Taxonomy" id="1587"/>
    <lineage>
        <taxon>Bacteria</taxon>
        <taxon>Bacillati</taxon>
        <taxon>Bacillota</taxon>
        <taxon>Bacilli</taxon>
        <taxon>Lactobacillales</taxon>
        <taxon>Lactobacillaceae</taxon>
        <taxon>Lactobacillus</taxon>
    </lineage>
</organism>
<dbReference type="EMBL" id="WCGB01000038">
    <property type="protein sequence ID" value="NRN92046.1"/>
    <property type="molecule type" value="Genomic_DNA"/>
</dbReference>
<dbReference type="InterPro" id="IPR021247">
    <property type="entry name" value="DUF2785"/>
</dbReference>
<gene>
    <name evidence="1" type="ORF">IMAU50013_01593</name>
</gene>
<sequence length="269" mass="31776">MNIQMLKQKVNDSNASFSDKEVSWLLDNIGNPDNVIRDNLVCNIFGNGFFEEKFTKQQVRFLIDQISKRNLLFYCIKESGKATLTRSFTCLLWDLIIRTNDNKDSRYYQILDKDEEQQVFKNLIYYLKSEHEFTGFSKEYGWVHAIAHCSDALADSMLNKDFDQEMVEKFLLAVREMLNNIDKRFIDGEEYRLADVFINCFKVNKISSSSFINWIKSITFDPYSGDLLEYYKFNNLKSMLEDIYVKLNSYSLLDSNLKKIVEKDFISKY</sequence>
<accession>A0A9Q5GAU7</accession>
<proteinExistence type="predicted"/>
<name>A0A9Q5GAU7_LACHE</name>
<dbReference type="Proteomes" id="UP000601587">
    <property type="component" value="Unassembled WGS sequence"/>
</dbReference>
<evidence type="ECO:0000313" key="2">
    <source>
        <dbReference type="Proteomes" id="UP000601587"/>
    </source>
</evidence>
<evidence type="ECO:0008006" key="3">
    <source>
        <dbReference type="Google" id="ProtNLM"/>
    </source>
</evidence>
<dbReference type="AlphaFoldDB" id="A0A9Q5GAU7"/>
<reference evidence="1" key="1">
    <citation type="submission" date="2019-09" db="EMBL/GenBank/DDBJ databases">
        <title>Comparative genomic analysis of Lactobacillus helveticus.</title>
        <authorList>
            <person name="Zhang H."/>
            <person name="Chen Y."/>
            <person name="Zhong Z."/>
        </authorList>
    </citation>
    <scope>NUCLEOTIDE SEQUENCE</scope>
    <source>
        <strain evidence="1">IMAU50013</strain>
    </source>
</reference>
<protein>
    <recommendedName>
        <fullName evidence="3">DUF2785 domain-containing protein</fullName>
    </recommendedName>
</protein>
<comment type="caution">
    <text evidence="1">The sequence shown here is derived from an EMBL/GenBank/DDBJ whole genome shotgun (WGS) entry which is preliminary data.</text>
</comment>
<evidence type="ECO:0000313" key="1">
    <source>
        <dbReference type="EMBL" id="NRN92046.1"/>
    </source>
</evidence>
<dbReference type="Pfam" id="PF10978">
    <property type="entry name" value="DUF2785"/>
    <property type="match status" value="1"/>
</dbReference>